<accession>A0A1M4PJQ1</accession>
<dbReference type="Gene3D" id="3.40.50.150">
    <property type="entry name" value="Vaccinia Virus protein VP39"/>
    <property type="match status" value="1"/>
</dbReference>
<reference evidence="1 2" key="1">
    <citation type="submission" date="2016-11" db="EMBL/GenBank/DDBJ databases">
        <authorList>
            <person name="Manzoor S."/>
        </authorList>
    </citation>
    <scope>NUCLEOTIDE SEQUENCE [LARGE SCALE GENOMIC DNA]</scope>
    <source>
        <strain evidence="1">Clostridium ultunense strain Esp</strain>
    </source>
</reference>
<dbReference type="EMBL" id="LT669839">
    <property type="protein sequence ID" value="SHD75684.1"/>
    <property type="molecule type" value="Genomic_DNA"/>
</dbReference>
<dbReference type="AlphaFoldDB" id="A0A1M4PJQ1"/>
<gene>
    <name evidence="1" type="ORF">CUESP1_0289</name>
</gene>
<keyword evidence="1" id="KW-0808">Transferase</keyword>
<dbReference type="InterPro" id="IPR029063">
    <property type="entry name" value="SAM-dependent_MTases_sf"/>
</dbReference>
<dbReference type="SUPFAM" id="SSF53335">
    <property type="entry name" value="S-adenosyl-L-methionine-dependent methyltransferases"/>
    <property type="match status" value="1"/>
</dbReference>
<proteinExistence type="predicted"/>
<keyword evidence="1" id="KW-0489">Methyltransferase</keyword>
<protein>
    <submittedName>
        <fullName evidence="1">Methyltransferase type 11</fullName>
    </submittedName>
</protein>
<dbReference type="GO" id="GO:0032259">
    <property type="term" value="P:methylation"/>
    <property type="evidence" value="ECO:0007669"/>
    <property type="project" value="UniProtKB-KW"/>
</dbReference>
<organism evidence="1 2">
    <name type="scientific">[Clostridium] ultunense Esp</name>
    <dbReference type="NCBI Taxonomy" id="1288971"/>
    <lineage>
        <taxon>Bacteria</taxon>
        <taxon>Bacillati</taxon>
        <taxon>Bacillota</taxon>
        <taxon>Tissierellia</taxon>
        <taxon>Tissierellales</taxon>
        <taxon>Tepidimicrobiaceae</taxon>
        <taxon>Schnuerera</taxon>
    </lineage>
</organism>
<sequence length="165" mass="19429">MRKEVSINVLNINLEKIKEPILDLGCGSNAKLVYYLRRLGMEAYGIDRTIKNTLYAIKADWFEYELKPNYWGTIISHLSFKNHFRRNHFKKNGNHIAYARKYMELLDSLKPSGEFYYTPDLPFIEQFLSSDSYIVEKNDIKDIGGFFEYNEPLNIQSVKIKKINS</sequence>
<dbReference type="GO" id="GO:0008168">
    <property type="term" value="F:methyltransferase activity"/>
    <property type="evidence" value="ECO:0007669"/>
    <property type="project" value="UniProtKB-KW"/>
</dbReference>
<evidence type="ECO:0000313" key="2">
    <source>
        <dbReference type="Proteomes" id="UP000245423"/>
    </source>
</evidence>
<keyword evidence="2" id="KW-1185">Reference proteome</keyword>
<evidence type="ECO:0000313" key="1">
    <source>
        <dbReference type="EMBL" id="SHD75684.1"/>
    </source>
</evidence>
<dbReference type="Proteomes" id="UP000245423">
    <property type="component" value="Chromosome 1"/>
</dbReference>
<name>A0A1M4PJQ1_9FIRM</name>